<evidence type="ECO:0000256" key="1">
    <source>
        <dbReference type="SAM" id="SignalP"/>
    </source>
</evidence>
<reference evidence="2 3" key="1">
    <citation type="submission" date="2020-02" db="EMBL/GenBank/DDBJ databases">
        <title>Integrative conjugative elements (ICEs) and plasmids drive adaptation of Pseudomonas nitroreducens strain HBP1 to wastewater environment.</title>
        <authorList>
            <person name="Sentchilo V."/>
            <person name="Carraro N."/>
            <person name="Bertelli C."/>
            <person name="van der Meer J.R."/>
        </authorList>
    </citation>
    <scope>NUCLEOTIDE SEQUENCE [LARGE SCALE GENOMIC DNA]</scope>
    <source>
        <strain evidence="2 3">HBP1</strain>
    </source>
</reference>
<gene>
    <name evidence="2" type="ORF">G5B91_20115</name>
</gene>
<feature type="signal peptide" evidence="1">
    <location>
        <begin position="1"/>
        <end position="26"/>
    </location>
</feature>
<dbReference type="AlphaFoldDB" id="A0A6G6J1U1"/>
<dbReference type="EMBL" id="CP049140">
    <property type="protein sequence ID" value="QIE88451.1"/>
    <property type="molecule type" value="Genomic_DNA"/>
</dbReference>
<dbReference type="Proteomes" id="UP000501063">
    <property type="component" value="Chromosome"/>
</dbReference>
<protein>
    <recommendedName>
        <fullName evidence="4">Lipoprotein</fullName>
    </recommendedName>
</protein>
<keyword evidence="1" id="KW-0732">Signal</keyword>
<evidence type="ECO:0000313" key="3">
    <source>
        <dbReference type="Proteomes" id="UP000501063"/>
    </source>
</evidence>
<accession>A0A6G6J1U1</accession>
<proteinExistence type="predicted"/>
<evidence type="ECO:0000313" key="2">
    <source>
        <dbReference type="EMBL" id="QIE88451.1"/>
    </source>
</evidence>
<organism evidence="2 3">
    <name type="scientific">Pseudomonas nitroreducens</name>
    <dbReference type="NCBI Taxonomy" id="46680"/>
    <lineage>
        <taxon>Bacteria</taxon>
        <taxon>Pseudomonadati</taxon>
        <taxon>Pseudomonadota</taxon>
        <taxon>Gammaproteobacteria</taxon>
        <taxon>Pseudomonadales</taxon>
        <taxon>Pseudomonadaceae</taxon>
        <taxon>Pseudomonas</taxon>
    </lineage>
</organism>
<sequence length="188" mass="19751">MYATLFPRTGALALATLLLAGCGNLANVQSYSTPYSAPAGGETARLRVITNGMARGVPASACIDWRREGAGVIAVAQSGFANRNGQSLGMPPSRQAEQLSQGGFASSEVRIPAGQPFAFNFQSRGMVSSGYSYSCQQSMTFTPEAGQDYELLLMESGQCLARLVHLGDGRNLSGSLQDTRLCKASDAL</sequence>
<dbReference type="RefSeq" id="WP_024763516.1">
    <property type="nucleotide sequence ID" value="NZ_CP049140.1"/>
</dbReference>
<name>A0A6G6J1U1_PSENT</name>
<feature type="chain" id="PRO_5026348482" description="Lipoprotein" evidence="1">
    <location>
        <begin position="27"/>
        <end position="188"/>
    </location>
</feature>
<evidence type="ECO:0008006" key="4">
    <source>
        <dbReference type="Google" id="ProtNLM"/>
    </source>
</evidence>
<dbReference type="KEGG" id="pnt:G5B91_20115"/>